<dbReference type="Gene3D" id="2.60.40.10">
    <property type="entry name" value="Immunoglobulins"/>
    <property type="match status" value="3"/>
</dbReference>
<evidence type="ECO:0000313" key="3">
    <source>
        <dbReference type="Proteomes" id="UP000261520"/>
    </source>
</evidence>
<dbReference type="CDD" id="cd00096">
    <property type="entry name" value="Ig"/>
    <property type="match status" value="1"/>
</dbReference>
<dbReference type="SUPFAM" id="SSF48726">
    <property type="entry name" value="Immunoglobulin"/>
    <property type="match status" value="2"/>
</dbReference>
<dbReference type="STRING" id="409849.ENSPMGP00000028486"/>
<protein>
    <recommendedName>
        <fullName evidence="1">Ig-like domain-containing protein</fullName>
    </recommendedName>
</protein>
<dbReference type="InterPro" id="IPR013783">
    <property type="entry name" value="Ig-like_fold"/>
</dbReference>
<feature type="domain" description="Ig-like" evidence="1">
    <location>
        <begin position="262"/>
        <end position="327"/>
    </location>
</feature>
<accession>A0A3B4BI55</accession>
<reference evidence="2" key="1">
    <citation type="submission" date="2025-08" db="UniProtKB">
        <authorList>
            <consortium name="Ensembl"/>
        </authorList>
    </citation>
    <scope>IDENTIFICATION</scope>
</reference>
<dbReference type="InterPro" id="IPR036179">
    <property type="entry name" value="Ig-like_dom_sf"/>
</dbReference>
<evidence type="ECO:0000259" key="1">
    <source>
        <dbReference type="PROSITE" id="PS50835"/>
    </source>
</evidence>
<name>A0A3B4BI55_9GOBI</name>
<dbReference type="InterPro" id="IPR007110">
    <property type="entry name" value="Ig-like_dom"/>
</dbReference>
<dbReference type="AlphaFoldDB" id="A0A3B4BI55"/>
<dbReference type="PANTHER" id="PTHR46484">
    <property type="entry name" value="SI:CH211-171H4.5-RELATED"/>
    <property type="match status" value="1"/>
</dbReference>
<dbReference type="PROSITE" id="PS50835">
    <property type="entry name" value="IG_LIKE"/>
    <property type="match status" value="1"/>
</dbReference>
<evidence type="ECO:0000313" key="2">
    <source>
        <dbReference type="Ensembl" id="ENSPMGP00000028486.1"/>
    </source>
</evidence>
<dbReference type="Ensembl" id="ENSPMGT00000030334.1">
    <property type="protein sequence ID" value="ENSPMGP00000028486.1"/>
    <property type="gene ID" value="ENSPMGG00000022928.1"/>
</dbReference>
<proteinExistence type="predicted"/>
<reference evidence="2" key="2">
    <citation type="submission" date="2025-09" db="UniProtKB">
        <authorList>
            <consortium name="Ensembl"/>
        </authorList>
    </citation>
    <scope>IDENTIFICATION</scope>
</reference>
<dbReference type="PANTHER" id="PTHR46484:SF8">
    <property type="entry name" value="B-CELL RECEPTOR CD22-LIKE-RELATED"/>
    <property type="match status" value="1"/>
</dbReference>
<sequence length="333" mass="37531">ALTSGLILRCCFSTFGCIYPRDLTVSVPNLEALNGSCLLIPCTFSIPNQHEDKIDLSKPVVAIWSDVVPNIGRPADPVFFHSDMTSLTSPMEMIGDLQQKNCTMLFSDINTNHSDDYFLRIENYKYKATAGCNPLKINVQGKTLLGLKHEYQETVTITCSAPSPCPHSPPELTWSFQPELPHNMLQSFPTSVQHMVQNSDGTFHTSVQLQMRLSENYHGLEVRCSAVYPVKEGHKTAHGNITVRIERKCAASLKSFRKVYHNSVDLRCSCRAWPPVQSFTWFRVTSQGPQRVYEGQVYSLIFNHTTQGEYFCQAQNQVGKQNSSTIKLQPEVY</sequence>
<organism evidence="2 3">
    <name type="scientific">Periophthalmus magnuspinnatus</name>
    <dbReference type="NCBI Taxonomy" id="409849"/>
    <lineage>
        <taxon>Eukaryota</taxon>
        <taxon>Metazoa</taxon>
        <taxon>Chordata</taxon>
        <taxon>Craniata</taxon>
        <taxon>Vertebrata</taxon>
        <taxon>Euteleostomi</taxon>
        <taxon>Actinopterygii</taxon>
        <taxon>Neopterygii</taxon>
        <taxon>Teleostei</taxon>
        <taxon>Neoteleostei</taxon>
        <taxon>Acanthomorphata</taxon>
        <taxon>Gobiaria</taxon>
        <taxon>Gobiiformes</taxon>
        <taxon>Gobioidei</taxon>
        <taxon>Gobiidae</taxon>
        <taxon>Oxudercinae</taxon>
        <taxon>Periophthalmus</taxon>
    </lineage>
</organism>
<dbReference type="Proteomes" id="UP000261520">
    <property type="component" value="Unplaced"/>
</dbReference>
<keyword evidence="3" id="KW-1185">Reference proteome</keyword>